<proteinExistence type="inferred from homology"/>
<comment type="subcellular location">
    <subcellularLocation>
        <location evidence="1">Mitochondrion</location>
    </subcellularLocation>
</comment>
<dbReference type="InterPro" id="IPR051035">
    <property type="entry name" value="Mito_inheritance_9"/>
</dbReference>
<evidence type="ECO:0000256" key="2">
    <source>
        <dbReference type="ARBA" id="ARBA00005543"/>
    </source>
</evidence>
<keyword evidence="4" id="KW-0809">Transit peptide</keyword>
<protein>
    <recommendedName>
        <fullName evidence="3">Altered inheritance of mitochondria protein 9, mitochondrial</fullName>
    </recommendedName>
    <alternativeName>
        <fullName evidence="6">Found in mitochondrial proteome protein 29</fullName>
    </alternativeName>
</protein>
<feature type="domain" description="Aminoglycoside phosphotransferase" evidence="7">
    <location>
        <begin position="222"/>
        <end position="270"/>
    </location>
</feature>
<organism evidence="8 10">
    <name type="scientific">Aureobasidium melanogenum</name>
    <name type="common">Aureobasidium pullulans var. melanogenum</name>
    <dbReference type="NCBI Taxonomy" id="46634"/>
    <lineage>
        <taxon>Eukaryota</taxon>
        <taxon>Fungi</taxon>
        <taxon>Dikarya</taxon>
        <taxon>Ascomycota</taxon>
        <taxon>Pezizomycotina</taxon>
        <taxon>Dothideomycetes</taxon>
        <taxon>Dothideomycetidae</taxon>
        <taxon>Dothideales</taxon>
        <taxon>Saccotheciaceae</taxon>
        <taxon>Aureobasidium</taxon>
    </lineage>
</organism>
<dbReference type="EMBL" id="JAHFYH010000184">
    <property type="protein sequence ID" value="KAH0210092.1"/>
    <property type="molecule type" value="Genomic_DNA"/>
</dbReference>
<comment type="similarity">
    <text evidence="2">Belongs to the AIM9 family.</text>
</comment>
<evidence type="ECO:0000313" key="8">
    <source>
        <dbReference type="EMBL" id="KAG9697788.1"/>
    </source>
</evidence>
<dbReference type="Pfam" id="PF01636">
    <property type="entry name" value="APH"/>
    <property type="match status" value="1"/>
</dbReference>
<comment type="caution">
    <text evidence="8">The sequence shown here is derived from an EMBL/GenBank/DDBJ whole genome shotgun (WGS) entry which is preliminary data.</text>
</comment>
<evidence type="ECO:0000256" key="1">
    <source>
        <dbReference type="ARBA" id="ARBA00004173"/>
    </source>
</evidence>
<accession>A0A9P8JCY4</accession>
<dbReference type="GO" id="GO:0005739">
    <property type="term" value="C:mitochondrion"/>
    <property type="evidence" value="ECO:0007669"/>
    <property type="project" value="UniProtKB-SubCell"/>
</dbReference>
<reference evidence="8" key="1">
    <citation type="journal article" date="2021" name="J Fungi (Basel)">
        <title>Virulence traits and population genomics of the black yeast Aureobasidium melanogenum.</title>
        <authorList>
            <person name="Cernosa A."/>
            <person name="Sun X."/>
            <person name="Gostincar C."/>
            <person name="Fang C."/>
            <person name="Gunde-Cimerman N."/>
            <person name="Song Z."/>
        </authorList>
    </citation>
    <scope>NUCLEOTIDE SEQUENCE</scope>
    <source>
        <strain evidence="9">EXF-8016</strain>
        <strain evidence="8">EXF-9911</strain>
    </source>
</reference>
<evidence type="ECO:0000313" key="9">
    <source>
        <dbReference type="EMBL" id="KAH0210092.1"/>
    </source>
</evidence>
<sequence>MNSDPHEYTSGRWLHRNKEQTEARYIEFDYDALCSKAVEQCPGSQSVAECKKIEGGFNRVFLFTMDDEQTLIARLPFSLAGPSRLVIHSEVATIAYKHLSCIESISKLMAQATELEFPAYGSLYFSDIPIAAGMKRDFADGFCVGPHCGSTYWNCAPGEASIYRQMSDKGPWPDLSSYCKSLVASARSRIPAAAPEDQLPYRGSIQEHVKFVTDCEAVLYDLIREPQVQRVARPTLMHADLHKRNIFVSDSEPSKITGIIDWQSTSIEPAFIYANQTPDFATLVDDMPATARDGKDQATQKKKQKDIQLCAEAFEVWMKGYVPTISRARAVDDTILRPFRHCNTSWRDSVAAVRSDLIDLSRGWNALGLAGSCPYQPTQDEVAIHEKNREDLESVLSLKAWLMQTLSVTSDGWIPIDEFPLILSAYREAYEQWIEVARQAVASGDVEMSVKKAEKLWPFDQR</sequence>
<dbReference type="EMBL" id="JAHFXF010000068">
    <property type="protein sequence ID" value="KAG9697788.1"/>
    <property type="molecule type" value="Genomic_DNA"/>
</dbReference>
<dbReference type="Gene3D" id="3.90.1200.10">
    <property type="match status" value="1"/>
</dbReference>
<evidence type="ECO:0000256" key="6">
    <source>
        <dbReference type="ARBA" id="ARBA00031849"/>
    </source>
</evidence>
<dbReference type="InterPro" id="IPR011009">
    <property type="entry name" value="Kinase-like_dom_sf"/>
</dbReference>
<dbReference type="Proteomes" id="UP000779574">
    <property type="component" value="Unassembled WGS sequence"/>
</dbReference>
<dbReference type="AlphaFoldDB" id="A0A9P8JCY4"/>
<evidence type="ECO:0000313" key="10">
    <source>
        <dbReference type="Proteomes" id="UP000779574"/>
    </source>
</evidence>
<name>A0A9P8JCY4_AURME</name>
<dbReference type="SUPFAM" id="SSF56112">
    <property type="entry name" value="Protein kinase-like (PK-like)"/>
    <property type="match status" value="1"/>
</dbReference>
<keyword evidence="5" id="KW-0496">Mitochondrion</keyword>
<dbReference type="PANTHER" id="PTHR36091:SF1">
    <property type="entry name" value="ALTERED INHERITANCE OF MITOCHONDRIA PROTEIN 9, MITOCHONDRIAL"/>
    <property type="match status" value="1"/>
</dbReference>
<evidence type="ECO:0000256" key="5">
    <source>
        <dbReference type="ARBA" id="ARBA00023128"/>
    </source>
</evidence>
<evidence type="ECO:0000256" key="3">
    <source>
        <dbReference type="ARBA" id="ARBA00016197"/>
    </source>
</evidence>
<gene>
    <name evidence="8" type="ORF">KCU76_g2730</name>
    <name evidence="9" type="ORF">KCV03_g10157</name>
</gene>
<feature type="non-terminal residue" evidence="8">
    <location>
        <position position="1"/>
    </location>
</feature>
<dbReference type="InterPro" id="IPR002575">
    <property type="entry name" value="Aminoglycoside_PTrfase"/>
</dbReference>
<evidence type="ECO:0000259" key="7">
    <source>
        <dbReference type="Pfam" id="PF01636"/>
    </source>
</evidence>
<evidence type="ECO:0000256" key="4">
    <source>
        <dbReference type="ARBA" id="ARBA00022946"/>
    </source>
</evidence>
<dbReference type="Proteomes" id="UP000767238">
    <property type="component" value="Unassembled WGS sequence"/>
</dbReference>
<dbReference type="PANTHER" id="PTHR36091">
    <property type="entry name" value="ALTERED INHERITANCE OF MITOCHONDRIA PROTEIN 9, MITOCHONDRIAL"/>
    <property type="match status" value="1"/>
</dbReference>
<reference evidence="8" key="2">
    <citation type="submission" date="2021-08" db="EMBL/GenBank/DDBJ databases">
        <authorList>
            <person name="Gostincar C."/>
            <person name="Sun X."/>
            <person name="Song Z."/>
            <person name="Gunde-Cimerman N."/>
        </authorList>
    </citation>
    <scope>NUCLEOTIDE SEQUENCE</scope>
    <source>
        <strain evidence="9">EXF-8016</strain>
        <strain evidence="8">EXF-9911</strain>
    </source>
</reference>